<dbReference type="AlphaFoldDB" id="A0A8I6WG69"/>
<accession>A0A8I6WG69</accession>
<dbReference type="Proteomes" id="UP000011116">
    <property type="component" value="Chromosome 2H"/>
</dbReference>
<name>A0A8I6WG69_HORVV</name>
<evidence type="ECO:0000313" key="3">
    <source>
        <dbReference type="Proteomes" id="UP000011116"/>
    </source>
</evidence>
<evidence type="ECO:0000313" key="2">
    <source>
        <dbReference type="EnsemblPlants" id="HORVU.MOREX.r3.2HG0104160.1.CDS1"/>
    </source>
</evidence>
<sequence>MGIHELRAAAGLFAHLLAMDVVPWHGVLGGVRITEEDTTSSSRILMKVMFQEMAEQLGVWVLGRRMNDDDNPVVRDALFPRDKAENTRFAINFFMAIGLGGITEPARKILSL</sequence>
<dbReference type="Gramene" id="HORVU.MOREX.r3.2HG0104160.1">
    <property type="protein sequence ID" value="HORVU.MOREX.r3.2HG0104160.1.CDS1"/>
    <property type="gene ID" value="HORVU.MOREX.r3.2HG0104160"/>
</dbReference>
<evidence type="ECO:0000256" key="1">
    <source>
        <dbReference type="SAM" id="SignalP"/>
    </source>
</evidence>
<dbReference type="SMR" id="A0A8I6WG69"/>
<reference evidence="3" key="1">
    <citation type="journal article" date="2012" name="Nature">
        <title>A physical, genetic and functional sequence assembly of the barley genome.</title>
        <authorList>
            <consortium name="The International Barley Genome Sequencing Consortium"/>
            <person name="Mayer K.F."/>
            <person name="Waugh R."/>
            <person name="Brown J.W."/>
            <person name="Schulman A."/>
            <person name="Langridge P."/>
            <person name="Platzer M."/>
            <person name="Fincher G.B."/>
            <person name="Muehlbauer G.J."/>
            <person name="Sato K."/>
            <person name="Close T.J."/>
            <person name="Wise R.P."/>
            <person name="Stein N."/>
        </authorList>
    </citation>
    <scope>NUCLEOTIDE SEQUENCE [LARGE SCALE GENOMIC DNA]</scope>
    <source>
        <strain evidence="3">cv. Morex</strain>
    </source>
</reference>
<proteinExistence type="predicted"/>
<reference evidence="2" key="3">
    <citation type="submission" date="2022-01" db="UniProtKB">
        <authorList>
            <consortium name="EnsemblPlants"/>
        </authorList>
    </citation>
    <scope>IDENTIFICATION</scope>
    <source>
        <strain evidence="2">subsp. vulgare</strain>
    </source>
</reference>
<feature type="chain" id="PRO_5035274976" evidence="1">
    <location>
        <begin position="30"/>
        <end position="112"/>
    </location>
</feature>
<dbReference type="EnsemblPlants" id="HORVU.MOREX.r3.2HG0104160.1">
    <property type="protein sequence ID" value="HORVU.MOREX.r3.2HG0104160.1.CDS1"/>
    <property type="gene ID" value="HORVU.MOREX.r3.2HG0104160"/>
</dbReference>
<dbReference type="InterPro" id="IPR050781">
    <property type="entry name" value="CWC22_splicing_factor"/>
</dbReference>
<dbReference type="PANTHER" id="PTHR18034:SF6">
    <property type="entry name" value="MI DOMAIN-CONTAINING PROTEIN"/>
    <property type="match status" value="1"/>
</dbReference>
<reference evidence="2" key="2">
    <citation type="submission" date="2020-10" db="EMBL/GenBank/DDBJ databases">
        <authorList>
            <person name="Scholz U."/>
            <person name="Mascher M."/>
            <person name="Fiebig A."/>
        </authorList>
    </citation>
    <scope>NUCLEOTIDE SEQUENCE [LARGE SCALE GENOMIC DNA]</scope>
    <source>
        <strain evidence="2">cv. Morex</strain>
    </source>
</reference>
<dbReference type="PANTHER" id="PTHR18034">
    <property type="entry name" value="CELL CYCLE CONTROL PROTEIN CWF22-RELATED"/>
    <property type="match status" value="1"/>
</dbReference>
<feature type="signal peptide" evidence="1">
    <location>
        <begin position="1"/>
        <end position="29"/>
    </location>
</feature>
<protein>
    <submittedName>
        <fullName evidence="2">Uncharacterized protein</fullName>
    </submittedName>
</protein>
<keyword evidence="1" id="KW-0732">Signal</keyword>
<keyword evidence="3" id="KW-1185">Reference proteome</keyword>
<organism evidence="2 3">
    <name type="scientific">Hordeum vulgare subsp. vulgare</name>
    <name type="common">Domesticated barley</name>
    <dbReference type="NCBI Taxonomy" id="112509"/>
    <lineage>
        <taxon>Eukaryota</taxon>
        <taxon>Viridiplantae</taxon>
        <taxon>Streptophyta</taxon>
        <taxon>Embryophyta</taxon>
        <taxon>Tracheophyta</taxon>
        <taxon>Spermatophyta</taxon>
        <taxon>Magnoliopsida</taxon>
        <taxon>Liliopsida</taxon>
        <taxon>Poales</taxon>
        <taxon>Poaceae</taxon>
        <taxon>BOP clade</taxon>
        <taxon>Pooideae</taxon>
        <taxon>Triticodae</taxon>
        <taxon>Triticeae</taxon>
        <taxon>Hordeinae</taxon>
        <taxon>Hordeum</taxon>
    </lineage>
</organism>